<dbReference type="InterPro" id="IPR016039">
    <property type="entry name" value="Thiolase-like"/>
</dbReference>
<evidence type="ECO:0000313" key="2">
    <source>
        <dbReference type="EMBL" id="AOV15842.1"/>
    </source>
</evidence>
<accession>A0A1D8K4G3</accession>
<feature type="domain" description="Beta-ketoacyl synthase-like N-terminal" evidence="1">
    <location>
        <begin position="33"/>
        <end position="195"/>
    </location>
</feature>
<evidence type="ECO:0000313" key="3">
    <source>
        <dbReference type="Proteomes" id="UP000095342"/>
    </source>
</evidence>
<dbReference type="RefSeq" id="WP_070071442.1">
    <property type="nucleotide sequence ID" value="NZ_CP017448.1"/>
</dbReference>
<dbReference type="Gene3D" id="3.40.47.10">
    <property type="match status" value="1"/>
</dbReference>
<evidence type="ECO:0000259" key="1">
    <source>
        <dbReference type="Pfam" id="PF13723"/>
    </source>
</evidence>
<dbReference type="EMBL" id="CP017448">
    <property type="protein sequence ID" value="AOV15842.1"/>
    <property type="molecule type" value="Genomic_DNA"/>
</dbReference>
<dbReference type="Proteomes" id="UP000095342">
    <property type="component" value="Chromosome"/>
</dbReference>
<proteinExistence type="predicted"/>
<dbReference type="InterPro" id="IPR014030">
    <property type="entry name" value="Ketoacyl_synth_N"/>
</dbReference>
<keyword evidence="3" id="KW-1185">Reference proteome</keyword>
<protein>
    <recommendedName>
        <fullName evidence="1">Beta-ketoacyl synthase-like N-terminal domain-containing protein</fullName>
    </recommendedName>
</protein>
<dbReference type="SUPFAM" id="SSF53901">
    <property type="entry name" value="Thiolase-like"/>
    <property type="match status" value="1"/>
</dbReference>
<dbReference type="KEGG" id="aaeo:BJI67_01060"/>
<gene>
    <name evidence="2" type="ORF">BJI67_01060</name>
</gene>
<name>A0A1D8K4G3_9GAMM</name>
<dbReference type="GO" id="GO:0016746">
    <property type="term" value="F:acyltransferase activity"/>
    <property type="evidence" value="ECO:0007669"/>
    <property type="project" value="InterPro"/>
</dbReference>
<dbReference type="AlphaFoldDB" id="A0A1D8K4G3"/>
<reference evidence="2 3" key="1">
    <citation type="submission" date="2016-09" db="EMBL/GenBank/DDBJ databases">
        <title>Acidihalobacter prosperus V6 (DSM14174).</title>
        <authorList>
            <person name="Khaleque H.N."/>
            <person name="Ramsay J.P."/>
            <person name="Murphy R.J.T."/>
            <person name="Kaksonen A.H."/>
            <person name="Boxall N.J."/>
            <person name="Watkin E.L.J."/>
        </authorList>
    </citation>
    <scope>NUCLEOTIDE SEQUENCE [LARGE SCALE GENOMIC DNA]</scope>
    <source>
        <strain evidence="2 3">V6</strain>
    </source>
</reference>
<organism evidence="2 3">
    <name type="scientific">Acidihalobacter aeolianus</name>
    <dbReference type="NCBI Taxonomy" id="2792603"/>
    <lineage>
        <taxon>Bacteria</taxon>
        <taxon>Pseudomonadati</taxon>
        <taxon>Pseudomonadota</taxon>
        <taxon>Gammaproteobacteria</taxon>
        <taxon>Chromatiales</taxon>
        <taxon>Ectothiorhodospiraceae</taxon>
        <taxon>Acidihalobacter</taxon>
    </lineage>
</organism>
<sequence length="267" mass="27763">MMPCRILGAGIAAPGLPDWDTAREILSGRAAYAAGEPPRPNAVRLPPNERRRAGASTRLALAVADEAVRMAGIDPVHAASVFASASGDLHLMHAVCETLSRPEPALSPTVFHNSVHNAPAGYWSIATGARAPYTAISAQTFSFAAGLTEALTQLHCEGGPVLLVAYEVPPPFPLDACVAMRQPFACALVLAADDSDADGLARLRLAGPRSDAADARPFADPGLEALHRDNPAAAALPLLALLATRQAGRTALPMTAETYLLVSLQPC</sequence>
<dbReference type="Pfam" id="PF13723">
    <property type="entry name" value="Ketoacyl-synt_2"/>
    <property type="match status" value="1"/>
</dbReference>